<accession>A0A840PHV3</accession>
<dbReference type="AlphaFoldDB" id="A0A840PHV3"/>
<keyword evidence="2" id="KW-1185">Reference proteome</keyword>
<evidence type="ECO:0000313" key="2">
    <source>
        <dbReference type="Proteomes" id="UP000578449"/>
    </source>
</evidence>
<protein>
    <submittedName>
        <fullName evidence="1">Uncharacterized protein</fullName>
    </submittedName>
</protein>
<reference evidence="1 2" key="1">
    <citation type="submission" date="2020-08" db="EMBL/GenBank/DDBJ databases">
        <title>Genomic Encyclopedia of Type Strains, Phase IV (KMG-IV): sequencing the most valuable type-strain genomes for metagenomic binning, comparative biology and taxonomic classification.</title>
        <authorList>
            <person name="Goeker M."/>
        </authorList>
    </citation>
    <scope>NUCLEOTIDE SEQUENCE [LARGE SCALE GENOMIC DNA]</scope>
    <source>
        <strain evidence="1 2">DSM 45615</strain>
    </source>
</reference>
<gene>
    <name evidence="1" type="ORF">HNP84_005389</name>
</gene>
<evidence type="ECO:0000313" key="1">
    <source>
        <dbReference type="EMBL" id="MBB5135645.1"/>
    </source>
</evidence>
<name>A0A840PHV3_9ACTN</name>
<dbReference type="Proteomes" id="UP000578449">
    <property type="component" value="Unassembled WGS sequence"/>
</dbReference>
<sequence length="55" mass="5994">MLNLVAGSLDYIDERSHACGPARSAIDTGRSDHLAFLRAPFLKARELLLKRKAAG</sequence>
<proteinExistence type="predicted"/>
<comment type="caution">
    <text evidence="1">The sequence shown here is derived from an EMBL/GenBank/DDBJ whole genome shotgun (WGS) entry which is preliminary data.</text>
</comment>
<organism evidence="1 2">
    <name type="scientific">Thermocatellispora tengchongensis</name>
    <dbReference type="NCBI Taxonomy" id="1073253"/>
    <lineage>
        <taxon>Bacteria</taxon>
        <taxon>Bacillati</taxon>
        <taxon>Actinomycetota</taxon>
        <taxon>Actinomycetes</taxon>
        <taxon>Streptosporangiales</taxon>
        <taxon>Streptosporangiaceae</taxon>
        <taxon>Thermocatellispora</taxon>
    </lineage>
</organism>
<dbReference type="EMBL" id="JACHGN010000011">
    <property type="protein sequence ID" value="MBB5135645.1"/>
    <property type="molecule type" value="Genomic_DNA"/>
</dbReference>
<dbReference type="RefSeq" id="WP_185052565.1">
    <property type="nucleotide sequence ID" value="NZ_BAABIX010000002.1"/>
</dbReference>